<evidence type="ECO:0000313" key="1">
    <source>
        <dbReference type="EMBL" id="QJD86888.1"/>
    </source>
</evidence>
<protein>
    <recommendedName>
        <fullName evidence="3">NodB homology domain-containing protein</fullName>
    </recommendedName>
</protein>
<dbReference type="InterPro" id="IPR011330">
    <property type="entry name" value="Glyco_hydro/deAcase_b/a-brl"/>
</dbReference>
<evidence type="ECO:0000313" key="2">
    <source>
        <dbReference type="Proteomes" id="UP000502248"/>
    </source>
</evidence>
<keyword evidence="2" id="KW-1185">Reference proteome</keyword>
<gene>
    <name evidence="1" type="ORF">HH215_29435</name>
</gene>
<sequence>MGKIKVLFWFDVEDFINPESEEALLGLMDLFDQRGIVGIFKLVGEKIRVLERNGREDILVKLRRHEIGYHTDWHSIPPVVTVYLEPLGFREGAEEFTRREEGGIGDLARITGQPVRCYGQPGQAWAPQTFPALNRWGVSAYLDGHDQVTMEGRPFWYGGLLNLDSLTGLMSLPLKDGALPEAMQEFDRLCELQKDEAVGFISIFYHPTEFVFAEFWDAVNFSNGRNPSPEDWVKPPFRPEGHMRMYLDRVGEFIDYTLSKPNVSYASTDEIVRMERSVSRVLSGDEVKSFALRTGNELIYLTEGPMCLSASELFWVFRQYALGLEPVPEIVYGPERDYPGDPAREVRVRDVFESLREPMPEVCGFKQLPDYFQVADVKMDPVTMTCTLAAIIREGLTEEDRIFPLNGTLAATKHAMNEGDWAEYWPIFPEGLQVPNIVAMSRLQTWTIKPALF</sequence>
<dbReference type="Proteomes" id="UP000502248">
    <property type="component" value="Chromosome"/>
</dbReference>
<evidence type="ECO:0008006" key="3">
    <source>
        <dbReference type="Google" id="ProtNLM"/>
    </source>
</evidence>
<organism evidence="1 2">
    <name type="scientific">Cohnella herbarum</name>
    <dbReference type="NCBI Taxonomy" id="2728023"/>
    <lineage>
        <taxon>Bacteria</taxon>
        <taxon>Bacillati</taxon>
        <taxon>Bacillota</taxon>
        <taxon>Bacilli</taxon>
        <taxon>Bacillales</taxon>
        <taxon>Paenibacillaceae</taxon>
        <taxon>Cohnella</taxon>
    </lineage>
</organism>
<reference evidence="1 2" key="1">
    <citation type="submission" date="2020-04" db="EMBL/GenBank/DDBJ databases">
        <title>Genome sequencing of novel species.</title>
        <authorList>
            <person name="Heo J."/>
            <person name="Kim S.-J."/>
            <person name="Kim J.-S."/>
            <person name="Hong S.-B."/>
            <person name="Kwon S.-W."/>
        </authorList>
    </citation>
    <scope>NUCLEOTIDE SEQUENCE [LARGE SCALE GENOMIC DNA]</scope>
    <source>
        <strain evidence="1 2">MFER-1</strain>
    </source>
</reference>
<dbReference type="KEGG" id="cheb:HH215_29435"/>
<dbReference type="GO" id="GO:0005975">
    <property type="term" value="P:carbohydrate metabolic process"/>
    <property type="evidence" value="ECO:0007669"/>
    <property type="project" value="InterPro"/>
</dbReference>
<dbReference type="Gene3D" id="3.20.20.370">
    <property type="entry name" value="Glycoside hydrolase/deacetylase"/>
    <property type="match status" value="1"/>
</dbReference>
<name>A0A7Z2ZP25_9BACL</name>
<proteinExistence type="predicted"/>
<dbReference type="AlphaFoldDB" id="A0A7Z2ZP25"/>
<dbReference type="SUPFAM" id="SSF88713">
    <property type="entry name" value="Glycoside hydrolase/deacetylase"/>
    <property type="match status" value="1"/>
</dbReference>
<dbReference type="EMBL" id="CP051680">
    <property type="protein sequence ID" value="QJD86888.1"/>
    <property type="molecule type" value="Genomic_DNA"/>
</dbReference>
<accession>A0A7Z2ZP25</accession>
<dbReference type="RefSeq" id="WP_169283134.1">
    <property type="nucleotide sequence ID" value="NZ_CP051680.1"/>
</dbReference>